<protein>
    <submittedName>
        <fullName evidence="1">Uncharacterized protein</fullName>
    </submittedName>
</protein>
<reference evidence="1" key="1">
    <citation type="journal article" date="2014" name="Int. J. Syst. Evol. Microbiol.">
        <title>Complete genome sequence of Corynebacterium casei LMG S-19264T (=DSM 44701T), isolated from a smear-ripened cheese.</title>
        <authorList>
            <consortium name="US DOE Joint Genome Institute (JGI-PGF)"/>
            <person name="Walter F."/>
            <person name="Albersmeier A."/>
            <person name="Kalinowski J."/>
            <person name="Ruckert C."/>
        </authorList>
    </citation>
    <scope>NUCLEOTIDE SEQUENCE</scope>
    <source>
        <strain evidence="1">CGMCC 1.15758</strain>
    </source>
</reference>
<dbReference type="AlphaFoldDB" id="A0A8J2Z313"/>
<dbReference type="EMBL" id="BMJS01000004">
    <property type="protein sequence ID" value="GGF91756.1"/>
    <property type="molecule type" value="Genomic_DNA"/>
</dbReference>
<dbReference type="Proteomes" id="UP000636949">
    <property type="component" value="Unassembled WGS sequence"/>
</dbReference>
<name>A0A8J2Z313_9GAMM</name>
<evidence type="ECO:0000313" key="2">
    <source>
        <dbReference type="Proteomes" id="UP000636949"/>
    </source>
</evidence>
<dbReference type="RefSeq" id="WP_117001702.1">
    <property type="nucleotide sequence ID" value="NZ_BMJS01000004.1"/>
</dbReference>
<reference evidence="1" key="2">
    <citation type="submission" date="2020-09" db="EMBL/GenBank/DDBJ databases">
        <authorList>
            <person name="Sun Q."/>
            <person name="Zhou Y."/>
        </authorList>
    </citation>
    <scope>NUCLEOTIDE SEQUENCE</scope>
    <source>
        <strain evidence="1">CGMCC 1.15758</strain>
    </source>
</reference>
<comment type="caution">
    <text evidence="1">The sequence shown here is derived from an EMBL/GenBank/DDBJ whole genome shotgun (WGS) entry which is preliminary data.</text>
</comment>
<gene>
    <name evidence="1" type="ORF">GCM10010995_06200</name>
</gene>
<proteinExistence type="predicted"/>
<organism evidence="1 2">
    <name type="scientific">Cysteiniphilum litorale</name>
    <dbReference type="NCBI Taxonomy" id="2056700"/>
    <lineage>
        <taxon>Bacteria</taxon>
        <taxon>Pseudomonadati</taxon>
        <taxon>Pseudomonadota</taxon>
        <taxon>Gammaproteobacteria</taxon>
        <taxon>Thiotrichales</taxon>
        <taxon>Fastidiosibacteraceae</taxon>
        <taxon>Cysteiniphilum</taxon>
    </lineage>
</organism>
<evidence type="ECO:0000313" key="1">
    <source>
        <dbReference type="EMBL" id="GGF91756.1"/>
    </source>
</evidence>
<sequence length="315" mass="37031">MLEFETEINEKEGFSFNNMKKTESNFRLLLAGLPPKDELDRLIENQEWLKSTLNESYENQDRLDNYNNLKNNQWYSSGLLPKAMREILQEALETFIFWHSIHIDDHDYVITNKNFLNSILGVGVTHVVFSQLSKLFDKGSYDFSLRNIWSNSCDKLKICEKEKNYITKLFKDVKNYNAEPSDNLTRDIKGFVYYRNKAIAHNSISRESEWQIVKSTFRFILRVYGLLDKHYFPSTTPTIILPEESVYAGFDKLLPPDCIKSIKDKRRDLFDELLVESNLNMVTKEKDDIRPFSYEIRVTATIVNNLLVDIDSEDK</sequence>
<accession>A0A8J2Z313</accession>
<keyword evidence="2" id="KW-1185">Reference proteome</keyword>